<proteinExistence type="predicted"/>
<evidence type="ECO:0000259" key="5">
    <source>
        <dbReference type="PROSITE" id="PS51141"/>
    </source>
</evidence>
<gene>
    <name evidence="6" type="ORF">D9Q98_006332</name>
</gene>
<dbReference type="PROSITE" id="PS51141">
    <property type="entry name" value="ZF_SBP"/>
    <property type="match status" value="1"/>
</dbReference>
<feature type="region of interest" description="Disordered" evidence="4">
    <location>
        <begin position="101"/>
        <end position="195"/>
    </location>
</feature>
<dbReference type="GO" id="GO:0005634">
    <property type="term" value="C:nucleus"/>
    <property type="evidence" value="ECO:0007669"/>
    <property type="project" value="InterPro"/>
</dbReference>
<keyword evidence="1" id="KW-0479">Metal-binding</keyword>
<evidence type="ECO:0000256" key="4">
    <source>
        <dbReference type="SAM" id="MobiDB-lite"/>
    </source>
</evidence>
<organism evidence="6 7">
    <name type="scientific">Chlorella vulgaris</name>
    <name type="common">Green alga</name>
    <dbReference type="NCBI Taxonomy" id="3077"/>
    <lineage>
        <taxon>Eukaryota</taxon>
        <taxon>Viridiplantae</taxon>
        <taxon>Chlorophyta</taxon>
        <taxon>core chlorophytes</taxon>
        <taxon>Trebouxiophyceae</taxon>
        <taxon>Chlorellales</taxon>
        <taxon>Chlorellaceae</taxon>
        <taxon>Chlorella clade</taxon>
        <taxon>Chlorella</taxon>
    </lineage>
</organism>
<reference evidence="6" key="1">
    <citation type="journal article" date="2019" name="Plant J.">
        <title>Chlorella vulgaris genome assembly and annotation reveals the molecular basis for metabolic acclimation to high light conditions.</title>
        <authorList>
            <person name="Cecchin M."/>
            <person name="Marcolungo L."/>
            <person name="Rossato M."/>
            <person name="Girolomoni L."/>
            <person name="Cosentino E."/>
            <person name="Cuine S."/>
            <person name="Li-Beisson Y."/>
            <person name="Delledonne M."/>
            <person name="Ballottari M."/>
        </authorList>
    </citation>
    <scope>NUCLEOTIDE SEQUENCE</scope>
    <source>
        <strain evidence="6">211/11P</strain>
    </source>
</reference>
<evidence type="ECO:0000256" key="2">
    <source>
        <dbReference type="ARBA" id="ARBA00022771"/>
    </source>
</evidence>
<dbReference type="PANTHER" id="PTHR31251">
    <property type="entry name" value="SQUAMOSA PROMOTER-BINDING-LIKE PROTEIN 4"/>
    <property type="match status" value="1"/>
</dbReference>
<dbReference type="InterPro" id="IPR004333">
    <property type="entry name" value="SBP_dom"/>
</dbReference>
<comment type="caution">
    <text evidence="6">The sequence shown here is derived from an EMBL/GenBank/DDBJ whole genome shotgun (WGS) entry which is preliminary data.</text>
</comment>
<evidence type="ECO:0000256" key="3">
    <source>
        <dbReference type="ARBA" id="ARBA00022833"/>
    </source>
</evidence>
<dbReference type="Proteomes" id="UP001055712">
    <property type="component" value="Unassembled WGS sequence"/>
</dbReference>
<evidence type="ECO:0000313" key="7">
    <source>
        <dbReference type="Proteomes" id="UP001055712"/>
    </source>
</evidence>
<dbReference type="EMBL" id="SIDB01000009">
    <property type="protein sequence ID" value="KAI3427942.1"/>
    <property type="molecule type" value="Genomic_DNA"/>
</dbReference>
<dbReference type="AlphaFoldDB" id="A0A9D4TK25"/>
<dbReference type="GO" id="GO:0008270">
    <property type="term" value="F:zinc ion binding"/>
    <property type="evidence" value="ECO:0007669"/>
    <property type="project" value="UniProtKB-KW"/>
</dbReference>
<dbReference type="Pfam" id="PF03110">
    <property type="entry name" value="SBP"/>
    <property type="match status" value="1"/>
</dbReference>
<feature type="domain" description="SBP-type" evidence="5">
    <location>
        <begin position="22"/>
        <end position="97"/>
    </location>
</feature>
<protein>
    <recommendedName>
        <fullName evidence="5">SBP-type domain-containing protein</fullName>
    </recommendedName>
</protein>
<evidence type="ECO:0000313" key="6">
    <source>
        <dbReference type="EMBL" id="KAI3427942.1"/>
    </source>
</evidence>
<reference evidence="6" key="2">
    <citation type="submission" date="2020-11" db="EMBL/GenBank/DDBJ databases">
        <authorList>
            <person name="Cecchin M."/>
            <person name="Marcolungo L."/>
            <person name="Rossato M."/>
            <person name="Girolomoni L."/>
            <person name="Cosentino E."/>
            <person name="Cuine S."/>
            <person name="Li-Beisson Y."/>
            <person name="Delledonne M."/>
            <person name="Ballottari M."/>
        </authorList>
    </citation>
    <scope>NUCLEOTIDE SEQUENCE</scope>
    <source>
        <strain evidence="6">211/11P</strain>
        <tissue evidence="6">Whole cell</tissue>
    </source>
</reference>
<dbReference type="OrthoDB" id="515760at2759"/>
<feature type="compositionally biased region" description="Gly residues" evidence="4">
    <location>
        <begin position="105"/>
        <end position="127"/>
    </location>
</feature>
<keyword evidence="7" id="KW-1185">Reference proteome</keyword>
<dbReference type="InterPro" id="IPR044817">
    <property type="entry name" value="SBP-like"/>
</dbReference>
<dbReference type="GO" id="GO:0003677">
    <property type="term" value="F:DNA binding"/>
    <property type="evidence" value="ECO:0007669"/>
    <property type="project" value="InterPro"/>
</dbReference>
<keyword evidence="3" id="KW-0862">Zinc</keyword>
<evidence type="ECO:0000256" key="1">
    <source>
        <dbReference type="ARBA" id="ARBA00022723"/>
    </source>
</evidence>
<feature type="compositionally biased region" description="Low complexity" evidence="4">
    <location>
        <begin position="348"/>
        <end position="357"/>
    </location>
</feature>
<dbReference type="PANTHER" id="PTHR31251:SF169">
    <property type="entry name" value="SQUAMOSA PROMOTER-BINDING-LIKE PROTEIN 8"/>
    <property type="match status" value="1"/>
</dbReference>
<keyword evidence="2" id="KW-0863">Zinc-finger</keyword>
<dbReference type="SUPFAM" id="SSF103612">
    <property type="entry name" value="SBT domain"/>
    <property type="match status" value="1"/>
</dbReference>
<name>A0A9D4TK25_CHLVU</name>
<accession>A0A9D4TK25</accession>
<sequence length="584" mass="61421">MATPAAPEAGHQHASTKARGSTARCQICELDLSNERIFFRRYRACPQHVHADQIQLNNVAHRFCQQCGRFHSLDCFDGDKRSCREQLAQHAARRRYLYRLRHSSGNGGGSEGGGTPAASGGGGGGGRARSTTSIGVGLKSPAGGSACTADSEGEEQPSGGSGPAALMGFLPRPASKRMRGSQQYEQHDHRTSPQGELPLPLPLPPLMSFQNCPASWQSQGQGATLDVAPVCSQPQQSGQWQRTDSCMSSGLQLPIFWQRADSGKALLPLPVAGAGGGYQRTDSDKSSQHRGNLLEAAAAAVAAATVAELGTPLGTPRSVVTEHAQQWLQYAAQATPCPSPQPSVELSQQQQQTTAAQLNQWVDEQLQRRQTPAGGSKRQRVELSSGGGGGGAGEAEPPRTASRGAFSKPSPVLTTSQLAAACGSPVDDARVPPPAEPQRDVQQLWEQLWSATQPQAGQLAPQQQPQQKAQQQAAAQRVIWRPVPQRVRVLAPSLCAAVAAGRVPLSVAASQAQPLASLLSLLQQATGPLKAHDLVKALERAQPPPVLVAVPAASAAPPLLLPRPEPAPEASLLALLSKYAPLAY</sequence>
<feature type="region of interest" description="Disordered" evidence="4">
    <location>
        <begin position="334"/>
        <end position="441"/>
    </location>
</feature>
<dbReference type="InterPro" id="IPR036893">
    <property type="entry name" value="SBP_sf"/>
</dbReference>
<dbReference type="Gene3D" id="4.10.1100.10">
    <property type="entry name" value="Transcription factor, SBP-box domain"/>
    <property type="match status" value="1"/>
</dbReference>